<reference evidence="4" key="1">
    <citation type="journal article" date="2014" name="Int. J. Syst. Evol. Microbiol.">
        <title>Complete genome sequence of Corynebacterium casei LMG S-19264T (=DSM 44701T), isolated from a smear-ripened cheese.</title>
        <authorList>
            <consortium name="US DOE Joint Genome Institute (JGI-PGF)"/>
            <person name="Walter F."/>
            <person name="Albersmeier A."/>
            <person name="Kalinowski J."/>
            <person name="Ruckert C."/>
        </authorList>
    </citation>
    <scope>NUCLEOTIDE SEQUENCE</scope>
    <source>
        <strain evidence="4">CGMCC 1.12160</strain>
    </source>
</reference>
<organism evidence="4 5">
    <name type="scientific">Ornithinimicrobium tianjinense</name>
    <dbReference type="NCBI Taxonomy" id="1195761"/>
    <lineage>
        <taxon>Bacteria</taxon>
        <taxon>Bacillati</taxon>
        <taxon>Actinomycetota</taxon>
        <taxon>Actinomycetes</taxon>
        <taxon>Micrococcales</taxon>
        <taxon>Ornithinimicrobiaceae</taxon>
        <taxon>Ornithinimicrobium</taxon>
    </lineage>
</organism>
<comment type="caution">
    <text evidence="4">The sequence shown here is derived from an EMBL/GenBank/DDBJ whole genome shotgun (WGS) entry which is preliminary data.</text>
</comment>
<evidence type="ECO:0000313" key="5">
    <source>
        <dbReference type="Proteomes" id="UP000605670"/>
    </source>
</evidence>
<dbReference type="InterPro" id="IPR028349">
    <property type="entry name" value="PafC-like"/>
</dbReference>
<dbReference type="PIRSF" id="PIRSF016838">
    <property type="entry name" value="PafC"/>
    <property type="match status" value="1"/>
</dbReference>
<feature type="domain" description="PafC HTH" evidence="2">
    <location>
        <begin position="10"/>
        <end position="123"/>
    </location>
</feature>
<dbReference type="Pfam" id="PF25583">
    <property type="entry name" value="WCX"/>
    <property type="match status" value="1"/>
</dbReference>
<dbReference type="InterPro" id="IPR051534">
    <property type="entry name" value="CBASS_pafABC_assoc_protein"/>
</dbReference>
<dbReference type="PROSITE" id="PS52050">
    <property type="entry name" value="WYL"/>
    <property type="match status" value="1"/>
</dbReference>
<feature type="domain" description="WYL" evidence="1">
    <location>
        <begin position="149"/>
        <end position="215"/>
    </location>
</feature>
<dbReference type="InterPro" id="IPR026881">
    <property type="entry name" value="WYL_dom"/>
</dbReference>
<dbReference type="PANTHER" id="PTHR34580">
    <property type="match status" value="1"/>
</dbReference>
<accession>A0A917F2U6</accession>
<evidence type="ECO:0000259" key="3">
    <source>
        <dbReference type="Pfam" id="PF25583"/>
    </source>
</evidence>
<dbReference type="Proteomes" id="UP000605670">
    <property type="component" value="Unassembled WGS sequence"/>
</dbReference>
<evidence type="ECO:0000313" key="4">
    <source>
        <dbReference type="EMBL" id="GGF47477.1"/>
    </source>
</evidence>
<keyword evidence="5" id="KW-1185">Reference proteome</keyword>
<dbReference type="Pfam" id="PF13280">
    <property type="entry name" value="WYL"/>
    <property type="match status" value="1"/>
</dbReference>
<dbReference type="RefSeq" id="WP_188429058.1">
    <property type="nucleotide sequence ID" value="NZ_BAABKH010000005.1"/>
</dbReference>
<dbReference type="PANTHER" id="PTHR34580:SF1">
    <property type="entry name" value="PROTEIN PAFC"/>
    <property type="match status" value="1"/>
</dbReference>
<sequence length="326" mass="35406">MATYESATSRLARLLTMVPWLLNRQGIDLASAAAELGVSEAQVVDDLELLFVCGLPGHYPDDLIDARWEDGRVFVSNADTISRPLRLTRDEALALIVALRALADTPGLTQHDAIDRALAKLEAAAGESASTAAAVSVDLEQPLDPDLAASLRDALARARRVHLRYTVASRDETTERDVDPIRVVGVDGRWYLEGWCHRAEGVRLFRLDRVEELRVLDVDGTPPADLPPRELGAGVYRAAPEDLVVTLHLEPGSAWIAETVPVERVDRRDDGSLEVVLRVADPAWLRRLVWRQAGQVRVLAPAELVVGVGAGAAEAVAGHTQSGRLD</sequence>
<evidence type="ECO:0000259" key="1">
    <source>
        <dbReference type="Pfam" id="PF13280"/>
    </source>
</evidence>
<dbReference type="EMBL" id="BMEM01000001">
    <property type="protein sequence ID" value="GGF47477.1"/>
    <property type="molecule type" value="Genomic_DNA"/>
</dbReference>
<dbReference type="InterPro" id="IPR057727">
    <property type="entry name" value="WCX_dom"/>
</dbReference>
<evidence type="ECO:0000259" key="2">
    <source>
        <dbReference type="Pfam" id="PF19187"/>
    </source>
</evidence>
<reference evidence="4" key="2">
    <citation type="submission" date="2020-09" db="EMBL/GenBank/DDBJ databases">
        <authorList>
            <person name="Sun Q."/>
            <person name="Zhou Y."/>
        </authorList>
    </citation>
    <scope>NUCLEOTIDE SEQUENCE</scope>
    <source>
        <strain evidence="4">CGMCC 1.12160</strain>
    </source>
</reference>
<gene>
    <name evidence="4" type="ORF">GCM10011366_14070</name>
</gene>
<protein>
    <submittedName>
        <fullName evidence="4">Protein pafC</fullName>
    </submittedName>
</protein>
<dbReference type="Pfam" id="PF19187">
    <property type="entry name" value="HTH_PafC"/>
    <property type="match status" value="1"/>
</dbReference>
<name>A0A917F2U6_9MICO</name>
<dbReference type="AlphaFoldDB" id="A0A917F2U6"/>
<dbReference type="InterPro" id="IPR043839">
    <property type="entry name" value="PafC_HTH"/>
</dbReference>
<feature type="domain" description="WCX" evidence="3">
    <location>
        <begin position="244"/>
        <end position="315"/>
    </location>
</feature>
<proteinExistence type="predicted"/>